<keyword evidence="2" id="KW-1185">Reference proteome</keyword>
<dbReference type="EMBL" id="BAABDE010000038">
    <property type="protein sequence ID" value="GAA3839529.1"/>
    <property type="molecule type" value="Genomic_DNA"/>
</dbReference>
<dbReference type="Proteomes" id="UP001501009">
    <property type="component" value="Unassembled WGS sequence"/>
</dbReference>
<gene>
    <name evidence="1" type="ORF">GCM10022403_084770</name>
</gene>
<evidence type="ECO:0000313" key="2">
    <source>
        <dbReference type="Proteomes" id="UP001501009"/>
    </source>
</evidence>
<accession>A0ABP7JAQ9</accession>
<evidence type="ECO:0000313" key="1">
    <source>
        <dbReference type="EMBL" id="GAA3839529.1"/>
    </source>
</evidence>
<organism evidence="1 2">
    <name type="scientific">Streptomyces coacervatus</name>
    <dbReference type="NCBI Taxonomy" id="647381"/>
    <lineage>
        <taxon>Bacteria</taxon>
        <taxon>Bacillati</taxon>
        <taxon>Actinomycetota</taxon>
        <taxon>Actinomycetes</taxon>
        <taxon>Kitasatosporales</taxon>
        <taxon>Streptomycetaceae</taxon>
        <taxon>Streptomyces</taxon>
    </lineage>
</organism>
<reference evidence="2" key="1">
    <citation type="journal article" date="2019" name="Int. J. Syst. Evol. Microbiol.">
        <title>The Global Catalogue of Microorganisms (GCM) 10K type strain sequencing project: providing services to taxonomists for standard genome sequencing and annotation.</title>
        <authorList>
            <consortium name="The Broad Institute Genomics Platform"/>
            <consortium name="The Broad Institute Genome Sequencing Center for Infectious Disease"/>
            <person name="Wu L."/>
            <person name="Ma J."/>
        </authorList>
    </citation>
    <scope>NUCLEOTIDE SEQUENCE [LARGE SCALE GENOMIC DNA]</scope>
    <source>
        <strain evidence="2">JCM 17138</strain>
    </source>
</reference>
<name>A0ABP7JAQ9_9ACTN</name>
<comment type="caution">
    <text evidence="1">The sequence shown here is derived from an EMBL/GenBank/DDBJ whole genome shotgun (WGS) entry which is preliminary data.</text>
</comment>
<proteinExistence type="predicted"/>
<sequence length="90" mass="9575">MCFTVTDSFVGGTLADAFVLRSGAHVRVRTGVARSPDHGVDETEIRYVIQPACPVLRVAGRVVPGSDVPCCDRAPHEAARQVTGPADWTV</sequence>
<protein>
    <submittedName>
        <fullName evidence="1">Uncharacterized protein</fullName>
    </submittedName>
</protein>